<dbReference type="eggNOG" id="KOG0143">
    <property type="taxonomic scope" value="Eukaryota"/>
</dbReference>
<dbReference type="Pfam" id="PF03171">
    <property type="entry name" value="2OG-FeII_Oxy"/>
    <property type="match status" value="1"/>
</dbReference>
<evidence type="ECO:0000313" key="3">
    <source>
        <dbReference type="EMBL" id="KNE66981.1"/>
    </source>
</evidence>
<dbReference type="Proteomes" id="UP000054350">
    <property type="component" value="Unassembled WGS sequence"/>
</dbReference>
<evidence type="ECO:0000313" key="4">
    <source>
        <dbReference type="Proteomes" id="UP000054350"/>
    </source>
</evidence>
<evidence type="ECO:0000256" key="1">
    <source>
        <dbReference type="RuleBase" id="RU003682"/>
    </source>
</evidence>
<dbReference type="SUPFAM" id="SSF51197">
    <property type="entry name" value="Clavaminate synthase-like"/>
    <property type="match status" value="1"/>
</dbReference>
<keyword evidence="4" id="KW-1185">Reference proteome</keyword>
<reference evidence="4" key="2">
    <citation type="submission" date="2009-11" db="EMBL/GenBank/DDBJ databases">
        <title>The Genome Sequence of Allomyces macrogynus strain ATCC 38327.</title>
        <authorList>
            <consortium name="The Broad Institute Genome Sequencing Platform"/>
            <person name="Russ C."/>
            <person name="Cuomo C."/>
            <person name="Shea T."/>
            <person name="Young S.K."/>
            <person name="Zeng Q."/>
            <person name="Koehrsen M."/>
            <person name="Haas B."/>
            <person name="Borodovsky M."/>
            <person name="Guigo R."/>
            <person name="Alvarado L."/>
            <person name="Berlin A."/>
            <person name="Borenstein D."/>
            <person name="Chen Z."/>
            <person name="Engels R."/>
            <person name="Freedman E."/>
            <person name="Gellesch M."/>
            <person name="Goldberg J."/>
            <person name="Griggs A."/>
            <person name="Gujja S."/>
            <person name="Heiman D."/>
            <person name="Hepburn T."/>
            <person name="Howarth C."/>
            <person name="Jen D."/>
            <person name="Larson L."/>
            <person name="Lewis B."/>
            <person name="Mehta T."/>
            <person name="Park D."/>
            <person name="Pearson M."/>
            <person name="Roberts A."/>
            <person name="Saif S."/>
            <person name="Shenoy N."/>
            <person name="Sisk P."/>
            <person name="Stolte C."/>
            <person name="Sykes S."/>
            <person name="Walk T."/>
            <person name="White J."/>
            <person name="Yandava C."/>
            <person name="Burger G."/>
            <person name="Gray M.W."/>
            <person name="Holland P.W.H."/>
            <person name="King N."/>
            <person name="Lang F.B.F."/>
            <person name="Roger A.J."/>
            <person name="Ruiz-Trillo I."/>
            <person name="Lander E."/>
            <person name="Nusbaum C."/>
        </authorList>
    </citation>
    <scope>NUCLEOTIDE SEQUENCE [LARGE SCALE GENOMIC DNA]</scope>
    <source>
        <strain evidence="4">ATCC 38327</strain>
    </source>
</reference>
<gene>
    <name evidence="3" type="ORF">AMAG_11452</name>
</gene>
<evidence type="ECO:0000259" key="2">
    <source>
        <dbReference type="PROSITE" id="PS51471"/>
    </source>
</evidence>
<dbReference type="InterPro" id="IPR005123">
    <property type="entry name" value="Oxoglu/Fe-dep_dioxygenase_dom"/>
</dbReference>
<dbReference type="EMBL" id="GG745351">
    <property type="protein sequence ID" value="KNE66981.1"/>
    <property type="molecule type" value="Genomic_DNA"/>
</dbReference>
<dbReference type="PANTHER" id="PTHR47990">
    <property type="entry name" value="2-OXOGLUTARATE (2OG) AND FE(II)-DEPENDENT OXYGENASE SUPERFAMILY PROTEIN-RELATED"/>
    <property type="match status" value="1"/>
</dbReference>
<dbReference type="Gene3D" id="2.60.120.330">
    <property type="entry name" value="B-lactam Antibiotic, Isopenicillin N Synthase, Chain"/>
    <property type="match status" value="1"/>
</dbReference>
<dbReference type="InterPro" id="IPR044861">
    <property type="entry name" value="IPNS-like_FE2OG_OXY"/>
</dbReference>
<dbReference type="VEuPathDB" id="FungiDB:AMAG_11452"/>
<dbReference type="GO" id="GO:0016491">
    <property type="term" value="F:oxidoreductase activity"/>
    <property type="evidence" value="ECO:0007669"/>
    <property type="project" value="UniProtKB-KW"/>
</dbReference>
<dbReference type="InterPro" id="IPR050231">
    <property type="entry name" value="Iron_ascorbate_oxido_reductase"/>
</dbReference>
<dbReference type="OrthoDB" id="288590at2759"/>
<keyword evidence="1" id="KW-0479">Metal-binding</keyword>
<reference evidence="3 4" key="1">
    <citation type="submission" date="2009-11" db="EMBL/GenBank/DDBJ databases">
        <title>Annotation of Allomyces macrogynus ATCC 38327.</title>
        <authorList>
            <consortium name="The Broad Institute Genome Sequencing Platform"/>
            <person name="Russ C."/>
            <person name="Cuomo C."/>
            <person name="Burger G."/>
            <person name="Gray M.W."/>
            <person name="Holland P.W.H."/>
            <person name="King N."/>
            <person name="Lang F.B.F."/>
            <person name="Roger A.J."/>
            <person name="Ruiz-Trillo I."/>
            <person name="Young S.K."/>
            <person name="Zeng Q."/>
            <person name="Gargeya S."/>
            <person name="Fitzgerald M."/>
            <person name="Haas B."/>
            <person name="Abouelleil A."/>
            <person name="Alvarado L."/>
            <person name="Arachchi H.M."/>
            <person name="Berlin A."/>
            <person name="Chapman S.B."/>
            <person name="Gearin G."/>
            <person name="Goldberg J."/>
            <person name="Griggs A."/>
            <person name="Gujja S."/>
            <person name="Hansen M."/>
            <person name="Heiman D."/>
            <person name="Howarth C."/>
            <person name="Larimer J."/>
            <person name="Lui A."/>
            <person name="MacDonald P.J.P."/>
            <person name="McCowen C."/>
            <person name="Montmayeur A."/>
            <person name="Murphy C."/>
            <person name="Neiman D."/>
            <person name="Pearson M."/>
            <person name="Priest M."/>
            <person name="Roberts A."/>
            <person name="Saif S."/>
            <person name="Shea T."/>
            <person name="Sisk P."/>
            <person name="Stolte C."/>
            <person name="Sykes S."/>
            <person name="Wortman J."/>
            <person name="Nusbaum C."/>
            <person name="Birren B."/>
        </authorList>
    </citation>
    <scope>NUCLEOTIDE SEQUENCE [LARGE SCALE GENOMIC DNA]</scope>
    <source>
        <strain evidence="3 4">ATCC 38327</strain>
    </source>
</reference>
<accession>A0A0L0SWY7</accession>
<dbReference type="OMA" id="DEFCRES"/>
<feature type="domain" description="Fe2OG dioxygenase" evidence="2">
    <location>
        <begin position="68"/>
        <end position="195"/>
    </location>
</feature>
<name>A0A0L0SWY7_ALLM3</name>
<keyword evidence="1" id="KW-0560">Oxidoreductase</keyword>
<dbReference type="InterPro" id="IPR027443">
    <property type="entry name" value="IPNS-like_sf"/>
</dbReference>
<comment type="similarity">
    <text evidence="1">Belongs to the iron/ascorbate-dependent oxidoreductase family.</text>
</comment>
<dbReference type="AlphaFoldDB" id="A0A0L0SWY7"/>
<sequence length="255" mass="27890">MDLVPDFEDRRPGEVATPYPTDAQVPGFRMACGAYFDVMTKLGRAVMRILAVAMGQPATFFDRALARPRAQLRLLRYPAAPPGMTEARLSCGAHTDYGGITILAVDSPGLQVLVPNRTATSNSTPDVVAHPTSRAHASIHGGTWMRVPVVPGTLVVNLADMIARYTNRNFHSTLHRVVHAGVNRDRFSIPFFFDMDAETVVRVLPQFMPGGELANPEVKEVYFPDPIVFGEHLMRQVESTFGAADKRDEATVAAS</sequence>
<keyword evidence="1" id="KW-0408">Iron</keyword>
<protein>
    <recommendedName>
        <fullName evidence="2">Fe2OG dioxygenase domain-containing protein</fullName>
    </recommendedName>
</protein>
<organism evidence="3 4">
    <name type="scientific">Allomyces macrogynus (strain ATCC 38327)</name>
    <name type="common">Allomyces javanicus var. macrogynus</name>
    <dbReference type="NCBI Taxonomy" id="578462"/>
    <lineage>
        <taxon>Eukaryota</taxon>
        <taxon>Fungi</taxon>
        <taxon>Fungi incertae sedis</taxon>
        <taxon>Blastocladiomycota</taxon>
        <taxon>Blastocladiomycetes</taxon>
        <taxon>Blastocladiales</taxon>
        <taxon>Blastocladiaceae</taxon>
        <taxon>Allomyces</taxon>
    </lineage>
</organism>
<proteinExistence type="inferred from homology"/>
<dbReference type="STRING" id="578462.A0A0L0SWY7"/>
<dbReference type="PROSITE" id="PS51471">
    <property type="entry name" value="FE2OG_OXY"/>
    <property type="match status" value="1"/>
</dbReference>
<dbReference type="GO" id="GO:0046872">
    <property type="term" value="F:metal ion binding"/>
    <property type="evidence" value="ECO:0007669"/>
    <property type="project" value="UniProtKB-KW"/>
</dbReference>